<gene>
    <name evidence="1" type="ORF">METZ01_LOCUS408680</name>
</gene>
<name>A0A382WAF2_9ZZZZ</name>
<sequence length="38" mass="4289">RAVARRGERCDDPGTARCYPGKPSKWCLGFVPGRRQQL</sequence>
<reference evidence="1" key="1">
    <citation type="submission" date="2018-05" db="EMBL/GenBank/DDBJ databases">
        <authorList>
            <person name="Lanie J.A."/>
            <person name="Ng W.-L."/>
            <person name="Kazmierczak K.M."/>
            <person name="Andrzejewski T.M."/>
            <person name="Davidsen T.M."/>
            <person name="Wayne K.J."/>
            <person name="Tettelin H."/>
            <person name="Glass J.I."/>
            <person name="Rusch D."/>
            <person name="Podicherti R."/>
            <person name="Tsui H.-C.T."/>
            <person name="Winkler M.E."/>
        </authorList>
    </citation>
    <scope>NUCLEOTIDE SEQUENCE</scope>
</reference>
<organism evidence="1">
    <name type="scientific">marine metagenome</name>
    <dbReference type="NCBI Taxonomy" id="408172"/>
    <lineage>
        <taxon>unclassified sequences</taxon>
        <taxon>metagenomes</taxon>
        <taxon>ecological metagenomes</taxon>
    </lineage>
</organism>
<feature type="non-terminal residue" evidence="1">
    <location>
        <position position="1"/>
    </location>
</feature>
<dbReference type="AlphaFoldDB" id="A0A382WAF2"/>
<feature type="non-terminal residue" evidence="1">
    <location>
        <position position="38"/>
    </location>
</feature>
<evidence type="ECO:0000313" key="1">
    <source>
        <dbReference type="EMBL" id="SVD55826.1"/>
    </source>
</evidence>
<accession>A0A382WAF2</accession>
<dbReference type="EMBL" id="UINC01158338">
    <property type="protein sequence ID" value="SVD55826.1"/>
    <property type="molecule type" value="Genomic_DNA"/>
</dbReference>
<protein>
    <submittedName>
        <fullName evidence="1">Uncharacterized protein</fullName>
    </submittedName>
</protein>
<proteinExistence type="predicted"/>